<dbReference type="InterPro" id="IPR008271">
    <property type="entry name" value="Ser/Thr_kinase_AS"/>
</dbReference>
<dbReference type="SUPFAM" id="SSF57184">
    <property type="entry name" value="Growth factor receptor domain"/>
    <property type="match status" value="1"/>
</dbReference>
<dbReference type="PANTHER" id="PTHR27005">
    <property type="entry name" value="WALL-ASSOCIATED RECEPTOR KINASE-LIKE 21"/>
    <property type="match status" value="1"/>
</dbReference>
<keyword evidence="8" id="KW-0677">Repeat</keyword>
<keyword evidence="14" id="KW-1015">Disulfide bond</keyword>
<evidence type="ECO:0000256" key="2">
    <source>
        <dbReference type="ARBA" id="ARBA00022527"/>
    </source>
</evidence>
<keyword evidence="12 20" id="KW-1133">Transmembrane helix</keyword>
<evidence type="ECO:0000256" key="20">
    <source>
        <dbReference type="SAM" id="Phobius"/>
    </source>
</evidence>
<evidence type="ECO:0000256" key="16">
    <source>
        <dbReference type="ARBA" id="ARBA00047558"/>
    </source>
</evidence>
<dbReference type="InterPro" id="IPR000719">
    <property type="entry name" value="Prot_kinase_dom"/>
</dbReference>
<dbReference type="Pfam" id="PF00069">
    <property type="entry name" value="Pkinase"/>
    <property type="match status" value="1"/>
</dbReference>
<dbReference type="PANTHER" id="PTHR27005:SF315">
    <property type="entry name" value="PROTEIN KINASE DOMAIN-CONTAINING PROTEIN"/>
    <property type="match status" value="1"/>
</dbReference>
<feature type="domain" description="EGF-like" evidence="23">
    <location>
        <begin position="301"/>
        <end position="341"/>
    </location>
</feature>
<evidence type="ECO:0000256" key="11">
    <source>
        <dbReference type="ARBA" id="ARBA00022840"/>
    </source>
</evidence>
<dbReference type="InterPro" id="IPR011009">
    <property type="entry name" value="Kinase-like_dom_sf"/>
</dbReference>
<proteinExistence type="predicted"/>
<dbReference type="PROSITE" id="PS01187">
    <property type="entry name" value="EGF_CA"/>
    <property type="match status" value="1"/>
</dbReference>
<dbReference type="Gene3D" id="3.30.200.20">
    <property type="entry name" value="Phosphorylase Kinase, domain 1"/>
    <property type="match status" value="1"/>
</dbReference>
<dbReference type="PROSITE" id="PS00010">
    <property type="entry name" value="ASX_HYDROXYL"/>
    <property type="match status" value="1"/>
</dbReference>
<reference evidence="24 25" key="1">
    <citation type="submission" date="2024-11" db="EMBL/GenBank/DDBJ databases">
        <title>Chromosome-level genome assembly of Eucalyptus globulus Labill. provides insights into its genome evolution.</title>
        <authorList>
            <person name="Li X."/>
        </authorList>
    </citation>
    <scope>NUCLEOTIDE SEQUENCE [LARGE SCALE GENOMIC DNA]</scope>
    <source>
        <strain evidence="24">CL2024</strain>
        <tissue evidence="24">Fresh tender leaves</tissue>
    </source>
</reference>
<evidence type="ECO:0000256" key="14">
    <source>
        <dbReference type="ARBA" id="ARBA00023157"/>
    </source>
</evidence>
<evidence type="ECO:0000256" key="21">
    <source>
        <dbReference type="SAM" id="SignalP"/>
    </source>
</evidence>
<evidence type="ECO:0000256" key="8">
    <source>
        <dbReference type="ARBA" id="ARBA00022737"/>
    </source>
</evidence>
<dbReference type="GO" id="GO:0016020">
    <property type="term" value="C:membrane"/>
    <property type="evidence" value="ECO:0007669"/>
    <property type="project" value="UniProtKB-SubCell"/>
</dbReference>
<feature type="binding site" evidence="19">
    <location>
        <position position="435"/>
    </location>
    <ligand>
        <name>ATP</name>
        <dbReference type="ChEBI" id="CHEBI:30616"/>
    </ligand>
</feature>
<feature type="domain" description="Protein kinase" evidence="22">
    <location>
        <begin position="406"/>
        <end position="682"/>
    </location>
</feature>
<evidence type="ECO:0000256" key="19">
    <source>
        <dbReference type="PROSITE-ProRule" id="PRU10141"/>
    </source>
</evidence>
<dbReference type="InterPro" id="IPR018097">
    <property type="entry name" value="EGF_Ca-bd_CS"/>
</dbReference>
<keyword evidence="7 21" id="KW-0732">Signal</keyword>
<dbReference type="InterPro" id="IPR000152">
    <property type="entry name" value="EGF-type_Asp/Asn_hydroxyl_site"/>
</dbReference>
<dbReference type="FunFam" id="1.10.510.10:FF:000084">
    <property type="entry name" value="Wall-associated receptor kinase 2"/>
    <property type="match status" value="1"/>
</dbReference>
<comment type="caution">
    <text evidence="18">Lacks conserved residue(s) required for the propagation of feature annotation.</text>
</comment>
<keyword evidence="3 18" id="KW-0245">EGF-like domain</keyword>
<dbReference type="CDD" id="cd00054">
    <property type="entry name" value="EGF_CA"/>
    <property type="match status" value="2"/>
</dbReference>
<evidence type="ECO:0000256" key="15">
    <source>
        <dbReference type="ARBA" id="ARBA00023180"/>
    </source>
</evidence>
<evidence type="ECO:0000256" key="18">
    <source>
        <dbReference type="PROSITE-ProRule" id="PRU00076"/>
    </source>
</evidence>
<evidence type="ECO:0000256" key="9">
    <source>
        <dbReference type="ARBA" id="ARBA00022741"/>
    </source>
</evidence>
<dbReference type="Gene3D" id="1.10.510.10">
    <property type="entry name" value="Transferase(Phosphotransferase) domain 1"/>
    <property type="match status" value="1"/>
</dbReference>
<evidence type="ECO:0000256" key="13">
    <source>
        <dbReference type="ARBA" id="ARBA00023136"/>
    </source>
</evidence>
<dbReference type="InterPro" id="IPR025287">
    <property type="entry name" value="WAK_GUB"/>
</dbReference>
<dbReference type="PROSITE" id="PS50026">
    <property type="entry name" value="EGF_3"/>
    <property type="match status" value="1"/>
</dbReference>
<comment type="catalytic activity">
    <reaction evidence="16">
        <text>L-seryl-[protein] + ATP = O-phospho-L-seryl-[protein] + ADP + H(+)</text>
        <dbReference type="Rhea" id="RHEA:17989"/>
        <dbReference type="Rhea" id="RHEA-COMP:9863"/>
        <dbReference type="Rhea" id="RHEA-COMP:11604"/>
        <dbReference type="ChEBI" id="CHEBI:15378"/>
        <dbReference type="ChEBI" id="CHEBI:29999"/>
        <dbReference type="ChEBI" id="CHEBI:30616"/>
        <dbReference type="ChEBI" id="CHEBI:83421"/>
        <dbReference type="ChEBI" id="CHEBI:456216"/>
    </reaction>
</comment>
<dbReference type="SMART" id="SM00181">
    <property type="entry name" value="EGF"/>
    <property type="match status" value="2"/>
</dbReference>
<evidence type="ECO:0000256" key="12">
    <source>
        <dbReference type="ARBA" id="ARBA00022989"/>
    </source>
</evidence>
<comment type="catalytic activity">
    <reaction evidence="17">
        <text>L-threonyl-[protein] + ATP = O-phospho-L-threonyl-[protein] + ADP + H(+)</text>
        <dbReference type="Rhea" id="RHEA:46608"/>
        <dbReference type="Rhea" id="RHEA-COMP:11060"/>
        <dbReference type="Rhea" id="RHEA-COMP:11605"/>
        <dbReference type="ChEBI" id="CHEBI:15378"/>
        <dbReference type="ChEBI" id="CHEBI:30013"/>
        <dbReference type="ChEBI" id="CHEBI:30616"/>
        <dbReference type="ChEBI" id="CHEBI:61977"/>
        <dbReference type="ChEBI" id="CHEBI:456216"/>
    </reaction>
</comment>
<gene>
    <name evidence="24" type="ORF">ACJRO7_031612</name>
</gene>
<keyword evidence="6 20" id="KW-0812">Transmembrane</keyword>
<comment type="caution">
    <text evidence="24">The sequence shown here is derived from an EMBL/GenBank/DDBJ whole genome shotgun (WGS) entry which is preliminary data.</text>
</comment>
<dbReference type="PROSITE" id="PS00107">
    <property type="entry name" value="PROTEIN_KINASE_ATP"/>
    <property type="match status" value="1"/>
</dbReference>
<keyword evidence="9 19" id="KW-0547">Nucleotide-binding</keyword>
<keyword evidence="4" id="KW-0597">Phosphoprotein</keyword>
<dbReference type="PROSITE" id="PS50011">
    <property type="entry name" value="PROTEIN_KINASE_DOM"/>
    <property type="match status" value="1"/>
</dbReference>
<keyword evidence="13 20" id="KW-0472">Membrane</keyword>
<dbReference type="GO" id="GO:0005524">
    <property type="term" value="F:ATP binding"/>
    <property type="evidence" value="ECO:0007669"/>
    <property type="project" value="UniProtKB-UniRule"/>
</dbReference>
<keyword evidence="11 19" id="KW-0067">ATP-binding</keyword>
<keyword evidence="2" id="KW-0723">Serine/threonine-protein kinase</keyword>
<evidence type="ECO:0000259" key="22">
    <source>
        <dbReference type="PROSITE" id="PS50011"/>
    </source>
</evidence>
<dbReference type="InterPro" id="IPR000742">
    <property type="entry name" value="EGF"/>
</dbReference>
<keyword evidence="10" id="KW-0418">Kinase</keyword>
<evidence type="ECO:0000256" key="17">
    <source>
        <dbReference type="ARBA" id="ARBA00047951"/>
    </source>
</evidence>
<protein>
    <submittedName>
        <fullName evidence="24">Uncharacterized protein</fullName>
    </submittedName>
</protein>
<keyword evidence="25" id="KW-1185">Reference proteome</keyword>
<dbReference type="PROSITE" id="PS00108">
    <property type="entry name" value="PROTEIN_KINASE_ST"/>
    <property type="match status" value="1"/>
</dbReference>
<feature type="chain" id="PRO_5044748205" evidence="21">
    <location>
        <begin position="22"/>
        <end position="734"/>
    </location>
</feature>
<keyword evidence="5" id="KW-0808">Transferase</keyword>
<evidence type="ECO:0000313" key="24">
    <source>
        <dbReference type="EMBL" id="KAL3726743.1"/>
    </source>
</evidence>
<dbReference type="GO" id="GO:0004674">
    <property type="term" value="F:protein serine/threonine kinase activity"/>
    <property type="evidence" value="ECO:0007669"/>
    <property type="project" value="UniProtKB-KW"/>
</dbReference>
<evidence type="ECO:0000259" key="23">
    <source>
        <dbReference type="PROSITE" id="PS50026"/>
    </source>
</evidence>
<evidence type="ECO:0000256" key="10">
    <source>
        <dbReference type="ARBA" id="ARBA00022777"/>
    </source>
</evidence>
<dbReference type="Proteomes" id="UP001634007">
    <property type="component" value="Unassembled WGS sequence"/>
</dbReference>
<dbReference type="InterPro" id="IPR009030">
    <property type="entry name" value="Growth_fac_rcpt_cys_sf"/>
</dbReference>
<keyword evidence="15" id="KW-0325">Glycoprotein</keyword>
<organism evidence="24 25">
    <name type="scientific">Eucalyptus globulus</name>
    <name type="common">Tasmanian blue gum</name>
    <dbReference type="NCBI Taxonomy" id="34317"/>
    <lineage>
        <taxon>Eukaryota</taxon>
        <taxon>Viridiplantae</taxon>
        <taxon>Streptophyta</taxon>
        <taxon>Embryophyta</taxon>
        <taxon>Tracheophyta</taxon>
        <taxon>Spermatophyta</taxon>
        <taxon>Magnoliopsida</taxon>
        <taxon>eudicotyledons</taxon>
        <taxon>Gunneridae</taxon>
        <taxon>Pentapetalae</taxon>
        <taxon>rosids</taxon>
        <taxon>malvids</taxon>
        <taxon>Myrtales</taxon>
        <taxon>Myrtaceae</taxon>
        <taxon>Myrtoideae</taxon>
        <taxon>Eucalypteae</taxon>
        <taxon>Eucalyptus</taxon>
    </lineage>
</organism>
<dbReference type="SUPFAM" id="SSF56112">
    <property type="entry name" value="Protein kinase-like (PK-like)"/>
    <property type="match status" value="1"/>
</dbReference>
<accession>A0ABD3JKR1</accession>
<evidence type="ECO:0000256" key="6">
    <source>
        <dbReference type="ARBA" id="ARBA00022692"/>
    </source>
</evidence>
<dbReference type="InterPro" id="IPR001881">
    <property type="entry name" value="EGF-like_Ca-bd_dom"/>
</dbReference>
<evidence type="ECO:0000313" key="25">
    <source>
        <dbReference type="Proteomes" id="UP001634007"/>
    </source>
</evidence>
<evidence type="ECO:0000256" key="7">
    <source>
        <dbReference type="ARBA" id="ARBA00022729"/>
    </source>
</evidence>
<dbReference type="EMBL" id="JBJKBG010000008">
    <property type="protein sequence ID" value="KAL3726743.1"/>
    <property type="molecule type" value="Genomic_DNA"/>
</dbReference>
<comment type="subcellular location">
    <subcellularLocation>
        <location evidence="1">Membrane</location>
        <topology evidence="1">Single-pass type I membrane protein</topology>
    </subcellularLocation>
</comment>
<evidence type="ECO:0000256" key="3">
    <source>
        <dbReference type="ARBA" id="ARBA00022536"/>
    </source>
</evidence>
<dbReference type="SMART" id="SM00220">
    <property type="entry name" value="S_TKc"/>
    <property type="match status" value="1"/>
</dbReference>
<name>A0ABD3JKR1_EUCGL</name>
<dbReference type="AlphaFoldDB" id="A0ABD3JKR1"/>
<dbReference type="Gene3D" id="2.10.25.10">
    <property type="entry name" value="Laminin"/>
    <property type="match status" value="2"/>
</dbReference>
<evidence type="ECO:0000256" key="5">
    <source>
        <dbReference type="ARBA" id="ARBA00022679"/>
    </source>
</evidence>
<dbReference type="Pfam" id="PF13947">
    <property type="entry name" value="GUB_WAK_bind"/>
    <property type="match status" value="1"/>
</dbReference>
<dbReference type="SMART" id="SM00179">
    <property type="entry name" value="EGF_CA"/>
    <property type="match status" value="1"/>
</dbReference>
<feature type="signal peptide" evidence="21">
    <location>
        <begin position="1"/>
        <end position="21"/>
    </location>
</feature>
<dbReference type="InterPro" id="IPR017441">
    <property type="entry name" value="Protein_kinase_ATP_BS"/>
</dbReference>
<evidence type="ECO:0000256" key="1">
    <source>
        <dbReference type="ARBA" id="ARBA00004479"/>
    </source>
</evidence>
<evidence type="ECO:0000256" key="4">
    <source>
        <dbReference type="ARBA" id="ARBA00022553"/>
    </source>
</evidence>
<sequence>MKVVQWLLPVAVAWWLRQGGAPTVAGECATKCGDIDIPYPFGLELKCARSQDFFLNCTTEGNHTQLLLAYGGNCPIRYISVEDATMVISVPEISTCYIPDGQARGKSGMGIDLTPYPPYRISDARNKLTVLGCNTYALMSDPDGKFGTGCLSYCGYPIDFANETTCSGLGCCQTSIPKGLKMLDIFMEPLHDRIEPLHDHDRIEPLDGHACGLAFVVDDRSFNISNRKFPSLKEVGKSSDLVLDWMVEWDVTCGKASLNQSGYACGNNTDCYDFANGPGYRCLCKPGYDGNPYNRSHGCQDINECKEPEVYPCHGKCRNKLGKYTCDCPFGMQGDGKVSCQISHLAMLVAAVIVAFFFITISALVFNTWRRRSKQRNFKRNGGELLKHHRVQIFTEAELAKATNNYNDSNKLGEGSFGSVYRGRIVGETMVAVKKPKDVHESLVKGNFQHELEIVMQINHKNVVRLHGICLETRIPLLVYEYISNGTLFQHIHQNASNILRSWKNRLRIATEVALALSYMHSCAEPPIIHGDIKSVNILLDQNHSVKVSDFGTSVLISPKHSHIIATEIRGTLGYIDPEYLTTGMLTIKSDVYSFGAVVMELLTGKKPASFITKSGESINIIHYFISSVKDKKLSDVINFEAASEDEMERVGIAAEIIVKCLDQSGAKRPVMMEVAEQLARINQDLDSSIVDKNIEETESEVDEESLYSHATSTTTMMSQHGRSDSFYLTSSGI</sequence>
<feature type="transmembrane region" description="Helical" evidence="20">
    <location>
        <begin position="345"/>
        <end position="369"/>
    </location>
</feature>
<dbReference type="InterPro" id="IPR045274">
    <property type="entry name" value="WAK-like"/>
</dbReference>